<dbReference type="Pfam" id="PF01895">
    <property type="entry name" value="PhoU"/>
    <property type="match status" value="2"/>
</dbReference>
<dbReference type="AlphaFoldDB" id="A0A240AH80"/>
<protein>
    <submittedName>
        <fullName evidence="4">Phosphate transport system regulatory protein</fullName>
    </submittedName>
</protein>
<dbReference type="PANTHER" id="PTHR42930:SF3">
    <property type="entry name" value="PHOSPHATE-SPECIFIC TRANSPORT SYSTEM ACCESSORY PROTEIN PHOU"/>
    <property type="match status" value="1"/>
</dbReference>
<evidence type="ECO:0000313" key="4">
    <source>
        <dbReference type="EMBL" id="SNV82223.1"/>
    </source>
</evidence>
<feature type="domain" description="PhoU" evidence="3">
    <location>
        <begin position="67"/>
        <end position="154"/>
    </location>
</feature>
<dbReference type="GO" id="GO:0006817">
    <property type="term" value="P:phosphate ion transport"/>
    <property type="evidence" value="ECO:0007669"/>
    <property type="project" value="UniProtKB-KW"/>
</dbReference>
<dbReference type="SUPFAM" id="SSF109755">
    <property type="entry name" value="PhoU-like"/>
    <property type="match status" value="1"/>
</dbReference>
<keyword evidence="1" id="KW-0592">Phosphate transport</keyword>
<dbReference type="Gene3D" id="1.20.58.220">
    <property type="entry name" value="Phosphate transport system protein phou homolog 2, domain 2"/>
    <property type="match status" value="1"/>
</dbReference>
<dbReference type="Proteomes" id="UP000215374">
    <property type="component" value="Chromosome 1"/>
</dbReference>
<keyword evidence="1" id="KW-0813">Transport</keyword>
<gene>
    <name evidence="4" type="primary">phoU</name>
    <name evidence="4" type="ORF">SAMEA4535761_02048</name>
</gene>
<dbReference type="InterPro" id="IPR026022">
    <property type="entry name" value="PhoU_dom"/>
</dbReference>
<feature type="compositionally biased region" description="Acidic residues" evidence="2">
    <location>
        <begin position="30"/>
        <end position="40"/>
    </location>
</feature>
<dbReference type="GO" id="GO:0030643">
    <property type="term" value="P:intracellular phosphate ion homeostasis"/>
    <property type="evidence" value="ECO:0007669"/>
    <property type="project" value="InterPro"/>
</dbReference>
<sequence>MIPKMNRSRRAQRSKTMADNPSAETAEPAESGDEAGEDDGASTSNKAPGVRLRTVYREHLEAFNADLLELCERVQAAMRLASESLLTQSLSKAEEALTAVDGMREISTRCEERSVSLLALESPVASDLRQVLSSIYIVENLSRMAALSMHIATLTRARHPHAVVPEALICYIEEMSRLADAMVEQTRELLLHPDADEAVKLHSIDDGMDDMKAYLLNLVSEPDWTYSTREAVDLAMLVRYYERFADRCVNVGNRIVFLVTGLQPDEYVREGEFDMQAKFREIEARFKNVR</sequence>
<dbReference type="InterPro" id="IPR038078">
    <property type="entry name" value="PhoU-like_sf"/>
</dbReference>
<feature type="region of interest" description="Disordered" evidence="2">
    <location>
        <begin position="1"/>
        <end position="47"/>
    </location>
</feature>
<evidence type="ECO:0000256" key="1">
    <source>
        <dbReference type="ARBA" id="ARBA00022592"/>
    </source>
</evidence>
<feature type="domain" description="PhoU" evidence="3">
    <location>
        <begin position="172"/>
        <end position="254"/>
    </location>
</feature>
<proteinExistence type="predicted"/>
<dbReference type="PANTHER" id="PTHR42930">
    <property type="entry name" value="PHOSPHATE-SPECIFIC TRANSPORT SYSTEM ACCESSORY PROTEIN PHOU"/>
    <property type="match status" value="1"/>
</dbReference>
<reference evidence="4 5" key="1">
    <citation type="submission" date="2017-06" db="EMBL/GenBank/DDBJ databases">
        <authorList>
            <consortium name="Pathogen Informatics"/>
        </authorList>
    </citation>
    <scope>NUCLEOTIDE SEQUENCE [LARGE SCALE GENOMIC DNA]</scope>
    <source>
        <strain evidence="4 5">NCTC13015</strain>
    </source>
</reference>
<evidence type="ECO:0000256" key="2">
    <source>
        <dbReference type="SAM" id="MobiDB-lite"/>
    </source>
</evidence>
<dbReference type="EMBL" id="LT906467">
    <property type="protein sequence ID" value="SNV82223.1"/>
    <property type="molecule type" value="Genomic_DNA"/>
</dbReference>
<dbReference type="GO" id="GO:0045936">
    <property type="term" value="P:negative regulation of phosphate metabolic process"/>
    <property type="evidence" value="ECO:0007669"/>
    <property type="project" value="InterPro"/>
</dbReference>
<feature type="compositionally biased region" description="Polar residues" evidence="2">
    <location>
        <begin position="14"/>
        <end position="23"/>
    </location>
</feature>
<evidence type="ECO:0000259" key="3">
    <source>
        <dbReference type="Pfam" id="PF01895"/>
    </source>
</evidence>
<name>A0A240AH80_9CORY</name>
<evidence type="ECO:0000313" key="5">
    <source>
        <dbReference type="Proteomes" id="UP000215374"/>
    </source>
</evidence>
<feature type="compositionally biased region" description="Basic residues" evidence="2">
    <location>
        <begin position="1"/>
        <end position="13"/>
    </location>
</feature>
<accession>A0A240AH80</accession>
<organism evidence="4 5">
    <name type="scientific">Corynebacterium imitans</name>
    <dbReference type="NCBI Taxonomy" id="156978"/>
    <lineage>
        <taxon>Bacteria</taxon>
        <taxon>Bacillati</taxon>
        <taxon>Actinomycetota</taxon>
        <taxon>Actinomycetes</taxon>
        <taxon>Mycobacteriales</taxon>
        <taxon>Corynebacteriaceae</taxon>
        <taxon>Corynebacterium</taxon>
    </lineage>
</organism>
<dbReference type="InterPro" id="IPR028366">
    <property type="entry name" value="PhoU"/>
</dbReference>